<feature type="non-terminal residue" evidence="1">
    <location>
        <position position="99"/>
    </location>
</feature>
<proteinExistence type="predicted"/>
<dbReference type="EMBL" id="CAJVPM010016223">
    <property type="protein sequence ID" value="CAG8612871.1"/>
    <property type="molecule type" value="Genomic_DNA"/>
</dbReference>
<feature type="non-terminal residue" evidence="1">
    <location>
        <position position="1"/>
    </location>
</feature>
<keyword evidence="2" id="KW-1185">Reference proteome</keyword>
<organism evidence="1 2">
    <name type="scientific">Scutellospora calospora</name>
    <dbReference type="NCBI Taxonomy" id="85575"/>
    <lineage>
        <taxon>Eukaryota</taxon>
        <taxon>Fungi</taxon>
        <taxon>Fungi incertae sedis</taxon>
        <taxon>Mucoromycota</taxon>
        <taxon>Glomeromycotina</taxon>
        <taxon>Glomeromycetes</taxon>
        <taxon>Diversisporales</taxon>
        <taxon>Gigasporaceae</taxon>
        <taxon>Scutellospora</taxon>
    </lineage>
</organism>
<protein>
    <submittedName>
        <fullName evidence="1">6685_t:CDS:1</fullName>
    </submittedName>
</protein>
<dbReference type="Proteomes" id="UP000789860">
    <property type="component" value="Unassembled WGS sequence"/>
</dbReference>
<evidence type="ECO:0000313" key="2">
    <source>
        <dbReference type="Proteomes" id="UP000789860"/>
    </source>
</evidence>
<evidence type="ECO:0000313" key="1">
    <source>
        <dbReference type="EMBL" id="CAG8612871.1"/>
    </source>
</evidence>
<sequence length="99" mass="11814">SLVPQITRLNSLPARCPHCLDPSSTVFLHKYQNKLSVFFIPVWWFKAKFLWICERCKWTGNTRPDDEQVRQREKAELTLRQRQPLPTWGLRKCKACNKE</sequence>
<name>A0ACA9MVW5_9GLOM</name>
<reference evidence="1" key="1">
    <citation type="submission" date="2021-06" db="EMBL/GenBank/DDBJ databases">
        <authorList>
            <person name="Kallberg Y."/>
            <person name="Tangrot J."/>
            <person name="Rosling A."/>
        </authorList>
    </citation>
    <scope>NUCLEOTIDE SEQUENCE</scope>
    <source>
        <strain evidence="1">AU212A</strain>
    </source>
</reference>
<gene>
    <name evidence="1" type="ORF">SCALOS_LOCUS7359</name>
</gene>
<comment type="caution">
    <text evidence="1">The sequence shown here is derived from an EMBL/GenBank/DDBJ whole genome shotgun (WGS) entry which is preliminary data.</text>
</comment>
<accession>A0ACA9MVW5</accession>